<dbReference type="InterPro" id="IPR027417">
    <property type="entry name" value="P-loop_NTPase"/>
</dbReference>
<dbReference type="PANTHER" id="PTHR43883:SF1">
    <property type="entry name" value="GLUCONOKINASE"/>
    <property type="match status" value="1"/>
</dbReference>
<dbReference type="InterPro" id="IPR052732">
    <property type="entry name" value="Cell-binding_unc_protein"/>
</dbReference>
<reference evidence="2 3" key="1">
    <citation type="submission" date="2019-09" db="EMBL/GenBank/DDBJ databases">
        <title>Ecophysiology of the spiral-shaped methanotroph Methylospira mobilis as revealed by the complete genome sequence.</title>
        <authorList>
            <person name="Oshkin I.Y."/>
            <person name="Dedysh S.N."/>
            <person name="Miroshnikov K."/>
            <person name="Danilova O.V."/>
            <person name="Hakobyan A."/>
            <person name="Liesack W."/>
        </authorList>
    </citation>
    <scope>NUCLEOTIDE SEQUENCE [LARGE SCALE GENOMIC DNA]</scope>
    <source>
        <strain evidence="2 3">Shm1</strain>
    </source>
</reference>
<dbReference type="InterPro" id="IPR002575">
    <property type="entry name" value="Aminoglycoside_PTrfase"/>
</dbReference>
<dbReference type="Pfam" id="PF13671">
    <property type="entry name" value="AAA_33"/>
    <property type="match status" value="1"/>
</dbReference>
<dbReference type="SUPFAM" id="SSF52540">
    <property type="entry name" value="P-loop containing nucleoside triphosphate hydrolases"/>
    <property type="match status" value="1"/>
</dbReference>
<evidence type="ECO:0000313" key="3">
    <source>
        <dbReference type="Proteomes" id="UP000325755"/>
    </source>
</evidence>
<dbReference type="AlphaFoldDB" id="A0A5Q0BJD2"/>
<organism evidence="2 3">
    <name type="scientific">Candidatus Methylospira mobilis</name>
    <dbReference type="NCBI Taxonomy" id="1808979"/>
    <lineage>
        <taxon>Bacteria</taxon>
        <taxon>Pseudomonadati</taxon>
        <taxon>Pseudomonadota</taxon>
        <taxon>Gammaproteobacteria</taxon>
        <taxon>Methylococcales</taxon>
        <taxon>Methylococcaceae</taxon>
        <taxon>Candidatus Methylospira</taxon>
    </lineage>
</organism>
<feature type="domain" description="Aminoglycoside phosphotransferase" evidence="1">
    <location>
        <begin position="136"/>
        <end position="291"/>
    </location>
</feature>
<dbReference type="PANTHER" id="PTHR43883">
    <property type="entry name" value="SLR0207 PROTEIN"/>
    <property type="match status" value="1"/>
</dbReference>
<dbReference type="InParanoid" id="A0A5Q0BJD2"/>
<protein>
    <submittedName>
        <fullName evidence="2">AAA family ATPase</fullName>
    </submittedName>
</protein>
<dbReference type="SUPFAM" id="SSF56112">
    <property type="entry name" value="Protein kinase-like (PK-like)"/>
    <property type="match status" value="1"/>
</dbReference>
<dbReference type="Gene3D" id="3.40.50.300">
    <property type="entry name" value="P-loop containing nucleotide triphosphate hydrolases"/>
    <property type="match status" value="1"/>
</dbReference>
<dbReference type="Proteomes" id="UP000325755">
    <property type="component" value="Chromosome"/>
</dbReference>
<evidence type="ECO:0000259" key="1">
    <source>
        <dbReference type="Pfam" id="PF01636"/>
    </source>
</evidence>
<proteinExistence type="predicted"/>
<dbReference type="EMBL" id="CP044205">
    <property type="protein sequence ID" value="QFY43669.1"/>
    <property type="molecule type" value="Genomic_DNA"/>
</dbReference>
<gene>
    <name evidence="2" type="ORF">F6R98_14410</name>
</gene>
<accession>A0A5Q0BJD2</accession>
<dbReference type="Pfam" id="PF01636">
    <property type="entry name" value="APH"/>
    <property type="match status" value="1"/>
</dbReference>
<dbReference type="KEGG" id="mmob:F6R98_14410"/>
<keyword evidence="3" id="KW-1185">Reference proteome</keyword>
<dbReference type="OrthoDB" id="9810277at2"/>
<evidence type="ECO:0000313" key="2">
    <source>
        <dbReference type="EMBL" id="QFY43669.1"/>
    </source>
</evidence>
<dbReference type="InterPro" id="IPR011009">
    <property type="entry name" value="Kinase-like_dom_sf"/>
</dbReference>
<dbReference type="RefSeq" id="WP_153249651.1">
    <property type="nucleotide sequence ID" value="NZ_CP044205.1"/>
</dbReference>
<sequence>MTPESLPALIAALSNRNSPLLPLPESEQEPIRVISTHISWILLTRHYAYKIKKSVNFGFVDFTTLEKRRFFCQEELRLNRRFAADLYLETVAIHGSPDAPTLETTGHPIEYAVKLKRFEQSEIGLELAGKGLLTCELMEKLASTLAVFHNQAQRAENNSDYGSVATIRAYSEHNFSLLDSLCHPAVDAICAPIRQFEQQEFARIESVLETRKNHGFIRECHGDLHLNNLVRLGGQLIPFDCIEFNESLRWIDVINDIAFLCMDMEAHAQHAALFQTLNRYLELSGDYAGMAVFRYYCVYRAMVRAKIAHLNDPGAAPDKEVNSNLYRYLASAARFSTPDRPTLFITHGFSGSGKSWLARRMAPELAAIRINSDIERKRLHGYAALDNTKRAAGDGIYTHDATERTYTHLHDTTALLLRAGYNTIVDATFLLKRHRRQFAQLADEVGVEFKILDVDEPYEVIESRIKMRMKRNDEPSEADLSILALQKQYAEALDESEKLYIHDKKTTGQAAF</sequence>
<name>A0A5Q0BJD2_9GAMM</name>